<evidence type="ECO:0000313" key="13">
    <source>
        <dbReference type="Proteomes" id="UP000275024"/>
    </source>
</evidence>
<dbReference type="InterPro" id="IPR004268">
    <property type="entry name" value="MurJ"/>
</dbReference>
<keyword evidence="12" id="KW-1185">Reference proteome</keyword>
<dbReference type="Proteomes" id="UP000275024">
    <property type="component" value="Unassembled WGS sequence"/>
</dbReference>
<evidence type="ECO:0000313" key="10">
    <source>
        <dbReference type="EMBL" id="RKN07256.1"/>
    </source>
</evidence>
<dbReference type="PANTHER" id="PTHR47019">
    <property type="entry name" value="LIPID II FLIPPASE MURJ"/>
    <property type="match status" value="1"/>
</dbReference>
<feature type="transmembrane region" description="Helical" evidence="9">
    <location>
        <begin position="396"/>
        <end position="415"/>
    </location>
</feature>
<accession>A0A3A9WHT1</accession>
<proteinExistence type="predicted"/>
<evidence type="ECO:0000313" key="12">
    <source>
        <dbReference type="Proteomes" id="UP000268652"/>
    </source>
</evidence>
<keyword evidence="6 9" id="KW-1133">Transmembrane helix</keyword>
<evidence type="ECO:0000256" key="5">
    <source>
        <dbReference type="ARBA" id="ARBA00022984"/>
    </source>
</evidence>
<protein>
    <submittedName>
        <fullName evidence="10">Virulence factor MviN</fullName>
    </submittedName>
</protein>
<organism evidence="10 13">
    <name type="scientific">Streptomyces radicis</name>
    <dbReference type="NCBI Taxonomy" id="1750517"/>
    <lineage>
        <taxon>Bacteria</taxon>
        <taxon>Bacillati</taxon>
        <taxon>Actinomycetota</taxon>
        <taxon>Actinomycetes</taxon>
        <taxon>Kitasatosporales</taxon>
        <taxon>Streptomycetaceae</taxon>
        <taxon>Streptomyces</taxon>
    </lineage>
</organism>
<comment type="caution">
    <text evidence="10">The sequence shown here is derived from an EMBL/GenBank/DDBJ whole genome shotgun (WGS) entry which is preliminary data.</text>
</comment>
<feature type="transmembrane region" description="Helical" evidence="9">
    <location>
        <begin position="45"/>
        <end position="66"/>
    </location>
</feature>
<feature type="transmembrane region" description="Helical" evidence="9">
    <location>
        <begin position="225"/>
        <end position="245"/>
    </location>
</feature>
<feature type="transmembrane region" description="Helical" evidence="9">
    <location>
        <begin position="165"/>
        <end position="188"/>
    </location>
</feature>
<feature type="transmembrane region" description="Helical" evidence="9">
    <location>
        <begin position="450"/>
        <end position="470"/>
    </location>
</feature>
<reference evidence="12 13" key="1">
    <citation type="submission" date="2018-09" db="EMBL/GenBank/DDBJ databases">
        <title>Streptomyces sp. nov. DS1-2, an endophytic actinomycete isolated from roots of Dendrobium scabrilingue.</title>
        <authorList>
            <person name="Kuncharoen N."/>
            <person name="Kudo T."/>
            <person name="Ohkuma M."/>
            <person name="Yuki M."/>
            <person name="Tanasupawat S."/>
        </authorList>
    </citation>
    <scope>NUCLEOTIDE SEQUENCE [LARGE SCALE GENOMIC DNA]</scope>
    <source>
        <strain evidence="10 13">AZ1-7</strain>
        <strain evidence="11 12">DS1-2</strain>
    </source>
</reference>
<feature type="transmembrane region" description="Helical" evidence="9">
    <location>
        <begin position="482"/>
        <end position="504"/>
    </location>
</feature>
<feature type="transmembrane region" description="Helical" evidence="9">
    <location>
        <begin position="200"/>
        <end position="219"/>
    </location>
</feature>
<evidence type="ECO:0000256" key="6">
    <source>
        <dbReference type="ARBA" id="ARBA00022989"/>
    </source>
</evidence>
<keyword evidence="4" id="KW-0133">Cell shape</keyword>
<feature type="transmembrane region" description="Helical" evidence="9">
    <location>
        <begin position="134"/>
        <end position="153"/>
    </location>
</feature>
<evidence type="ECO:0000256" key="8">
    <source>
        <dbReference type="SAM" id="MobiDB-lite"/>
    </source>
</evidence>
<comment type="subcellular location">
    <subcellularLocation>
        <location evidence="1">Cell membrane</location>
        <topology evidence="1">Multi-pass membrane protein</topology>
    </subcellularLocation>
</comment>
<evidence type="ECO:0000256" key="2">
    <source>
        <dbReference type="ARBA" id="ARBA00022475"/>
    </source>
</evidence>
<dbReference type="AlphaFoldDB" id="A0A3A9WHT1"/>
<dbReference type="GO" id="GO:0008360">
    <property type="term" value="P:regulation of cell shape"/>
    <property type="evidence" value="ECO:0007669"/>
    <property type="project" value="UniProtKB-KW"/>
</dbReference>
<dbReference type="EMBL" id="RBDY01000002">
    <property type="protein sequence ID" value="RKN26727.1"/>
    <property type="molecule type" value="Genomic_DNA"/>
</dbReference>
<feature type="transmembrane region" description="Helical" evidence="9">
    <location>
        <begin position="351"/>
        <end position="376"/>
    </location>
</feature>
<evidence type="ECO:0000256" key="7">
    <source>
        <dbReference type="ARBA" id="ARBA00023136"/>
    </source>
</evidence>
<dbReference type="GO" id="GO:0034204">
    <property type="term" value="P:lipid translocation"/>
    <property type="evidence" value="ECO:0007669"/>
    <property type="project" value="TreeGrafter"/>
</dbReference>
<feature type="transmembrane region" description="Helical" evidence="9">
    <location>
        <begin position="313"/>
        <end position="331"/>
    </location>
</feature>
<evidence type="ECO:0000256" key="1">
    <source>
        <dbReference type="ARBA" id="ARBA00004651"/>
    </source>
</evidence>
<dbReference type="Proteomes" id="UP000268652">
    <property type="component" value="Unassembled WGS sequence"/>
</dbReference>
<dbReference type="InterPro" id="IPR051050">
    <property type="entry name" value="Lipid_II_flippase_MurJ/MviN"/>
</dbReference>
<evidence type="ECO:0000313" key="11">
    <source>
        <dbReference type="EMBL" id="RKN26727.1"/>
    </source>
</evidence>
<dbReference type="PRINTS" id="PR01806">
    <property type="entry name" value="VIRFACTRMVIN"/>
</dbReference>
<sequence>MVGVRAGGARRGAGSVVTAAAPAPAPAPAPAREDPAARGARAERFVARAATATAALTAAGALGGLLRDQIIATLFGADGATDAFLVSWTVPEVAATLLIEEAMALVLVPAFACALATGGRGAVRALVAATFPRLLCGLAVACAVFVAGAPLLVRALAPGLADPALAVDCTRLTAVTLLTFGMAGYLSAALRAHRSFLPPAAIYLAYNTGIVATALLLHRQWGMRAAAAGVALGGLLMVLVQLPFFVRRLRGADDGAAPGRGAARVAGLTGFAVIAPVALFALARQAQVFVERALASGLPPGAISHLNFAQKVAQLPMVLAMMICTVTLPLVARAVADGDLARARERVERDVVLAGVVALLGGAYVVAYAPQIIALLFERGAFDAEATAATASVMRVYALGLLGHTLTGALIRPFFSAGRPTWFPVAAMAPGLLVTAAGGLALVGPFGAPGIAAANAAGISVTALLLLRGLARRTIPVDAPLLLGRLARLGAAALAAAAAGWGAGALTGGGPQAALALGCPLVPAAFLAAALALRVPEAGLLVAAARRRIRRHLHRFRRPGGNVPGNHETSPMSDPPPRNRTPSEG</sequence>
<keyword evidence="2" id="KW-1003">Cell membrane</keyword>
<dbReference type="PANTHER" id="PTHR47019:SF1">
    <property type="entry name" value="LIPID II FLIPPASE MURJ"/>
    <property type="match status" value="1"/>
</dbReference>
<feature type="transmembrane region" description="Helical" evidence="9">
    <location>
        <begin position="102"/>
        <end position="122"/>
    </location>
</feature>
<dbReference type="GO" id="GO:0009252">
    <property type="term" value="P:peptidoglycan biosynthetic process"/>
    <property type="evidence" value="ECO:0007669"/>
    <property type="project" value="UniProtKB-KW"/>
</dbReference>
<dbReference type="GO" id="GO:0005886">
    <property type="term" value="C:plasma membrane"/>
    <property type="evidence" value="ECO:0007669"/>
    <property type="project" value="UniProtKB-SubCell"/>
</dbReference>
<keyword evidence="3 9" id="KW-0812">Transmembrane</keyword>
<dbReference type="OrthoDB" id="3695748at2"/>
<keyword evidence="7 9" id="KW-0472">Membrane</keyword>
<name>A0A3A9WHT1_9ACTN</name>
<feature type="region of interest" description="Disordered" evidence="8">
    <location>
        <begin position="554"/>
        <end position="585"/>
    </location>
</feature>
<feature type="region of interest" description="Disordered" evidence="8">
    <location>
        <begin position="15"/>
        <end position="36"/>
    </location>
</feature>
<evidence type="ECO:0000256" key="3">
    <source>
        <dbReference type="ARBA" id="ARBA00022692"/>
    </source>
</evidence>
<feature type="transmembrane region" description="Helical" evidence="9">
    <location>
        <begin position="265"/>
        <end position="283"/>
    </location>
</feature>
<dbReference type="EMBL" id="RBDX01000016">
    <property type="protein sequence ID" value="RKN07256.1"/>
    <property type="molecule type" value="Genomic_DNA"/>
</dbReference>
<gene>
    <name evidence="11" type="ORF">D7318_05070</name>
    <name evidence="10" type="ORF">D7319_19480</name>
</gene>
<dbReference type="Pfam" id="PF03023">
    <property type="entry name" value="MurJ"/>
    <property type="match status" value="1"/>
</dbReference>
<feature type="transmembrane region" description="Helical" evidence="9">
    <location>
        <begin position="422"/>
        <end position="444"/>
    </location>
</feature>
<keyword evidence="5" id="KW-0573">Peptidoglycan synthesis</keyword>
<dbReference type="GO" id="GO:0015648">
    <property type="term" value="F:lipid-linked peptidoglycan transporter activity"/>
    <property type="evidence" value="ECO:0007669"/>
    <property type="project" value="TreeGrafter"/>
</dbReference>
<evidence type="ECO:0000256" key="9">
    <source>
        <dbReference type="SAM" id="Phobius"/>
    </source>
</evidence>
<evidence type="ECO:0000256" key="4">
    <source>
        <dbReference type="ARBA" id="ARBA00022960"/>
    </source>
</evidence>
<feature type="transmembrane region" description="Helical" evidence="9">
    <location>
        <begin position="524"/>
        <end position="545"/>
    </location>
</feature>